<keyword evidence="5" id="KW-0482">Metalloprotease</keyword>
<sequence>MTLANGLRVVLAPDDSAGVVGAAVHYDVGFRSEPLGRTGFAHLFEHLMFQGSESLPKLEHFRLVQASGGIFNGSTHTDYTDYFEVLPATAVERGLFLEADRMRAPKITAENLANQVDVVSEEIRLNVLSRPYGGFPWITLPPVLFDTFANAHDGYGAFEDLRAATVEDCADFFEKYYTPANAVLTVCGEFDSDRVCDMVEHHFGDVPFRPAPLRPSFAEPWPDRVKEADITDPLAPAPAFAVGWRLPDPVADLRGYLAHVALGSILSEGEASRLQSVVVARQQLATEIWAGPGIMGGPLDARDPDVFVLGALHTPDIPAAEVIAAADEQIASLAADGPTESECVRAAARFTAALYRENDNIGTRTRSFGSMELLHSRAELINEIPGIFAEITPTEIAVAASSLDPQRRAVLRINPEGTR</sequence>
<proteinExistence type="inferred from homology"/>
<dbReference type="Pfam" id="PF00675">
    <property type="entry name" value="Peptidase_M16"/>
    <property type="match status" value="1"/>
</dbReference>
<evidence type="ECO:0000313" key="9">
    <source>
        <dbReference type="Proteomes" id="UP000268084"/>
    </source>
</evidence>
<dbReference type="Gene3D" id="3.30.830.10">
    <property type="entry name" value="Metalloenzyme, LuxS/M16 peptidase-like"/>
    <property type="match status" value="2"/>
</dbReference>
<dbReference type="RefSeq" id="WP_124799318.1">
    <property type="nucleotide sequence ID" value="NZ_CP034170.1"/>
</dbReference>
<evidence type="ECO:0000256" key="4">
    <source>
        <dbReference type="ARBA" id="ARBA00022833"/>
    </source>
</evidence>
<dbReference type="Pfam" id="PF05193">
    <property type="entry name" value="Peptidase_M16_C"/>
    <property type="match status" value="1"/>
</dbReference>
<evidence type="ECO:0000259" key="7">
    <source>
        <dbReference type="Pfam" id="PF05193"/>
    </source>
</evidence>
<feature type="domain" description="Peptidase M16 N-terminal" evidence="6">
    <location>
        <begin position="9"/>
        <end position="123"/>
    </location>
</feature>
<dbReference type="InterPro" id="IPR011765">
    <property type="entry name" value="Pept_M16_N"/>
</dbReference>
<name>A0A3G8ZM30_9ACTN</name>
<dbReference type="InterPro" id="IPR011249">
    <property type="entry name" value="Metalloenz_LuxS/M16"/>
</dbReference>
<dbReference type="Proteomes" id="UP000268084">
    <property type="component" value="Chromosome"/>
</dbReference>
<evidence type="ECO:0000259" key="6">
    <source>
        <dbReference type="Pfam" id="PF00675"/>
    </source>
</evidence>
<evidence type="ECO:0000256" key="5">
    <source>
        <dbReference type="ARBA" id="ARBA00023049"/>
    </source>
</evidence>
<dbReference type="SUPFAM" id="SSF63411">
    <property type="entry name" value="LuxS/MPP-like metallohydrolase"/>
    <property type="match status" value="2"/>
</dbReference>
<dbReference type="GO" id="GO:0046872">
    <property type="term" value="F:metal ion binding"/>
    <property type="evidence" value="ECO:0007669"/>
    <property type="project" value="InterPro"/>
</dbReference>
<accession>A0A3G8ZM30</accession>
<gene>
    <name evidence="8" type="ORF">EH165_09925</name>
</gene>
<keyword evidence="3" id="KW-0378">Hydrolase</keyword>
<keyword evidence="4" id="KW-0862">Zinc</keyword>
<dbReference type="PANTHER" id="PTHR43690:SF17">
    <property type="entry name" value="PROTEIN YHJJ"/>
    <property type="match status" value="1"/>
</dbReference>
<keyword evidence="9" id="KW-1185">Reference proteome</keyword>
<dbReference type="PANTHER" id="PTHR43690">
    <property type="entry name" value="NARDILYSIN"/>
    <property type="match status" value="1"/>
</dbReference>
<reference evidence="8 9" key="2">
    <citation type="submission" date="2018-12" db="EMBL/GenBank/DDBJ databases">
        <title>Nakamurella antarcticus sp. nov., isolated from Antarctica South Shetland Islands soil.</title>
        <authorList>
            <person name="Peng F."/>
        </authorList>
    </citation>
    <scope>NUCLEOTIDE SEQUENCE [LARGE SCALE GENOMIC DNA]</scope>
    <source>
        <strain evidence="8 9">S14-144</strain>
    </source>
</reference>
<evidence type="ECO:0000256" key="3">
    <source>
        <dbReference type="ARBA" id="ARBA00022801"/>
    </source>
</evidence>
<protein>
    <submittedName>
        <fullName evidence="8">Insulinase family protein</fullName>
    </submittedName>
</protein>
<evidence type="ECO:0000313" key="8">
    <source>
        <dbReference type="EMBL" id="AZI58409.1"/>
    </source>
</evidence>
<comment type="similarity">
    <text evidence="1">Belongs to the peptidase M16 family.</text>
</comment>
<evidence type="ECO:0000256" key="2">
    <source>
        <dbReference type="ARBA" id="ARBA00022670"/>
    </source>
</evidence>
<dbReference type="AlphaFoldDB" id="A0A3G8ZM30"/>
<feature type="domain" description="Peptidase M16 C-terminal" evidence="7">
    <location>
        <begin position="164"/>
        <end position="348"/>
    </location>
</feature>
<evidence type="ECO:0000256" key="1">
    <source>
        <dbReference type="ARBA" id="ARBA00007261"/>
    </source>
</evidence>
<dbReference type="OrthoDB" id="9811314at2"/>
<reference evidence="8 9" key="1">
    <citation type="submission" date="2018-11" db="EMBL/GenBank/DDBJ databases">
        <authorList>
            <person name="Da X."/>
        </authorList>
    </citation>
    <scope>NUCLEOTIDE SEQUENCE [LARGE SCALE GENOMIC DNA]</scope>
    <source>
        <strain evidence="8 9">S14-144</strain>
    </source>
</reference>
<dbReference type="GO" id="GO:0006508">
    <property type="term" value="P:proteolysis"/>
    <property type="evidence" value="ECO:0007669"/>
    <property type="project" value="UniProtKB-KW"/>
</dbReference>
<organism evidence="8 9">
    <name type="scientific">Nakamurella antarctica</name>
    <dbReference type="NCBI Taxonomy" id="1902245"/>
    <lineage>
        <taxon>Bacteria</taxon>
        <taxon>Bacillati</taxon>
        <taxon>Actinomycetota</taxon>
        <taxon>Actinomycetes</taxon>
        <taxon>Nakamurellales</taxon>
        <taxon>Nakamurellaceae</taxon>
        <taxon>Nakamurella</taxon>
    </lineage>
</organism>
<keyword evidence="2" id="KW-0645">Protease</keyword>
<dbReference type="GO" id="GO:0008237">
    <property type="term" value="F:metallopeptidase activity"/>
    <property type="evidence" value="ECO:0007669"/>
    <property type="project" value="UniProtKB-KW"/>
</dbReference>
<dbReference type="EMBL" id="CP034170">
    <property type="protein sequence ID" value="AZI58409.1"/>
    <property type="molecule type" value="Genomic_DNA"/>
</dbReference>
<dbReference type="KEGG" id="nak:EH165_09925"/>
<dbReference type="InterPro" id="IPR050626">
    <property type="entry name" value="Peptidase_M16"/>
</dbReference>
<dbReference type="InterPro" id="IPR007863">
    <property type="entry name" value="Peptidase_M16_C"/>
</dbReference>